<dbReference type="CDD" id="cd07017">
    <property type="entry name" value="S14_ClpP_2"/>
    <property type="match status" value="1"/>
</dbReference>
<keyword evidence="3 7" id="KW-0645">Protease</keyword>
<dbReference type="RefSeq" id="WP_307360020.1">
    <property type="nucleotide sequence ID" value="NZ_JAUSXK010000001.1"/>
</dbReference>
<evidence type="ECO:0000256" key="3">
    <source>
        <dbReference type="ARBA" id="ARBA00022670"/>
    </source>
</evidence>
<evidence type="ECO:0000313" key="7">
    <source>
        <dbReference type="EMBL" id="MDQ0643346.1"/>
    </source>
</evidence>
<protein>
    <recommendedName>
        <fullName evidence="6">ATP-dependent Clp protease proteolytic subunit</fullName>
    </recommendedName>
</protein>
<dbReference type="InterPro" id="IPR001907">
    <property type="entry name" value="ClpP"/>
</dbReference>
<dbReference type="InterPro" id="IPR029045">
    <property type="entry name" value="ClpP/crotonase-like_dom_sf"/>
</dbReference>
<evidence type="ECO:0000256" key="5">
    <source>
        <dbReference type="ARBA" id="ARBA00022825"/>
    </source>
</evidence>
<dbReference type="InterPro" id="IPR023562">
    <property type="entry name" value="ClpP/TepA"/>
</dbReference>
<comment type="similarity">
    <text evidence="1 6">Belongs to the peptidase S14 family.</text>
</comment>
<name>A0ABU0P9I2_9MICO</name>
<dbReference type="PANTHER" id="PTHR10381">
    <property type="entry name" value="ATP-DEPENDENT CLP PROTEASE PROTEOLYTIC SUBUNIT"/>
    <property type="match status" value="1"/>
</dbReference>
<evidence type="ECO:0000256" key="2">
    <source>
        <dbReference type="ARBA" id="ARBA00022490"/>
    </source>
</evidence>
<keyword evidence="4 7" id="KW-0378">Hydrolase</keyword>
<dbReference type="SUPFAM" id="SSF52096">
    <property type="entry name" value="ClpP/crotonase"/>
    <property type="match status" value="1"/>
</dbReference>
<organism evidence="7 8">
    <name type="scientific">Microbacterium murale</name>
    <dbReference type="NCBI Taxonomy" id="1081040"/>
    <lineage>
        <taxon>Bacteria</taxon>
        <taxon>Bacillati</taxon>
        <taxon>Actinomycetota</taxon>
        <taxon>Actinomycetes</taxon>
        <taxon>Micrococcales</taxon>
        <taxon>Microbacteriaceae</taxon>
        <taxon>Microbacterium</taxon>
    </lineage>
</organism>
<sequence>MSEENPIPQFGPEARRALFHERILVLDGALDDDNGTLLMTQLLSLSAEDPVADIALWIHSPGGSVPSMLAIRDIMHLIPNDVATLALGTAASAGQFLLSAGTKGKRRALPHARILMHQGSAGIGGSAVEIEVQADDLRQMRDTVLGIISDDTGQPAERIFEDSLHDRWYTTAQAEDYGFIDEIVDSIAQVLPRRRARVGLGTDAGASATEGAKS</sequence>
<reference evidence="7 8" key="1">
    <citation type="submission" date="2023-07" db="EMBL/GenBank/DDBJ databases">
        <title>Comparative genomics of wheat-associated soil bacteria to identify genetic determinants of phenazine resistance.</title>
        <authorList>
            <person name="Mouncey N."/>
        </authorList>
    </citation>
    <scope>NUCLEOTIDE SEQUENCE [LARGE SCALE GENOMIC DNA]</scope>
    <source>
        <strain evidence="7 8">W2I7</strain>
    </source>
</reference>
<dbReference type="Proteomes" id="UP001239085">
    <property type="component" value="Unassembled WGS sequence"/>
</dbReference>
<keyword evidence="5" id="KW-0720">Serine protease</keyword>
<evidence type="ECO:0000313" key="8">
    <source>
        <dbReference type="Proteomes" id="UP001239085"/>
    </source>
</evidence>
<gene>
    <name evidence="7" type="ORF">QFZ46_001506</name>
</gene>
<dbReference type="PANTHER" id="PTHR10381:SF70">
    <property type="entry name" value="ATP-DEPENDENT CLP PROTEASE PROTEOLYTIC SUBUNIT"/>
    <property type="match status" value="1"/>
</dbReference>
<dbReference type="GO" id="GO:0006508">
    <property type="term" value="P:proteolysis"/>
    <property type="evidence" value="ECO:0007669"/>
    <property type="project" value="UniProtKB-KW"/>
</dbReference>
<dbReference type="EMBL" id="JAUSXK010000001">
    <property type="protein sequence ID" value="MDQ0643346.1"/>
    <property type="molecule type" value="Genomic_DNA"/>
</dbReference>
<proteinExistence type="inferred from homology"/>
<keyword evidence="8" id="KW-1185">Reference proteome</keyword>
<evidence type="ECO:0000256" key="4">
    <source>
        <dbReference type="ARBA" id="ARBA00022801"/>
    </source>
</evidence>
<dbReference type="Gene3D" id="3.90.226.10">
    <property type="entry name" value="2-enoyl-CoA Hydratase, Chain A, domain 1"/>
    <property type="match status" value="1"/>
</dbReference>
<comment type="caution">
    <text evidence="7">The sequence shown here is derived from an EMBL/GenBank/DDBJ whole genome shotgun (WGS) entry which is preliminary data.</text>
</comment>
<dbReference type="Pfam" id="PF00574">
    <property type="entry name" value="CLP_protease"/>
    <property type="match status" value="1"/>
</dbReference>
<accession>A0ABU0P9I2</accession>
<evidence type="ECO:0000256" key="6">
    <source>
        <dbReference type="RuleBase" id="RU003567"/>
    </source>
</evidence>
<evidence type="ECO:0000256" key="1">
    <source>
        <dbReference type="ARBA" id="ARBA00007039"/>
    </source>
</evidence>
<dbReference type="PRINTS" id="PR00127">
    <property type="entry name" value="CLPPROTEASEP"/>
</dbReference>
<dbReference type="GO" id="GO:0004252">
    <property type="term" value="F:serine-type endopeptidase activity"/>
    <property type="evidence" value="ECO:0007669"/>
    <property type="project" value="UniProtKB-EC"/>
</dbReference>
<keyword evidence="2" id="KW-0963">Cytoplasm</keyword>